<evidence type="ECO:0000256" key="3">
    <source>
        <dbReference type="ARBA" id="ARBA00022723"/>
    </source>
</evidence>
<gene>
    <name evidence="9" type="primary">gltX</name>
    <name evidence="12" type="ORF">A9A59_2078</name>
</gene>
<dbReference type="Pfam" id="PF19269">
    <property type="entry name" value="Anticodon_2"/>
    <property type="match status" value="1"/>
</dbReference>
<evidence type="ECO:0000256" key="8">
    <source>
        <dbReference type="ARBA" id="ARBA00023146"/>
    </source>
</evidence>
<dbReference type="Proteomes" id="UP000223071">
    <property type="component" value="Unassembled WGS sequence"/>
</dbReference>
<feature type="domain" description="Aminoacyl-tRNA synthetase class I anticodon-binding" evidence="11">
    <location>
        <begin position="343"/>
        <end position="485"/>
    </location>
</feature>
<dbReference type="PANTHER" id="PTHR43311:SF2">
    <property type="entry name" value="GLUTAMATE--TRNA LIGASE, MITOCHONDRIAL-RELATED"/>
    <property type="match status" value="1"/>
</dbReference>
<dbReference type="FunFam" id="3.40.50.620:FF:000045">
    <property type="entry name" value="Glutamate--tRNA ligase, mitochondrial"/>
    <property type="match status" value="1"/>
</dbReference>
<dbReference type="Pfam" id="PF00749">
    <property type="entry name" value="tRNA-synt_1c"/>
    <property type="match status" value="1"/>
</dbReference>
<dbReference type="EMBL" id="PDJQ01000001">
    <property type="protein sequence ID" value="PFG74834.1"/>
    <property type="molecule type" value="Genomic_DNA"/>
</dbReference>
<dbReference type="PANTHER" id="PTHR43311">
    <property type="entry name" value="GLUTAMATE--TRNA LIGASE"/>
    <property type="match status" value="1"/>
</dbReference>
<keyword evidence="5" id="KW-0862">Zinc</keyword>
<dbReference type="Gene3D" id="3.40.50.620">
    <property type="entry name" value="HUPs"/>
    <property type="match status" value="1"/>
</dbReference>
<dbReference type="PRINTS" id="PR00987">
    <property type="entry name" value="TRNASYNTHGLU"/>
</dbReference>
<dbReference type="SUPFAM" id="SSF52374">
    <property type="entry name" value="Nucleotidylyl transferase"/>
    <property type="match status" value="1"/>
</dbReference>
<dbReference type="InterPro" id="IPR008925">
    <property type="entry name" value="aa_tRNA-synth_I_cd-bd_sf"/>
</dbReference>
<comment type="subcellular location">
    <subcellularLocation>
        <location evidence="9">Cytoplasm</location>
    </subcellularLocation>
</comment>
<keyword evidence="4 9" id="KW-0547">Nucleotide-binding</keyword>
<reference evidence="12 13" key="1">
    <citation type="submission" date="2017-09" db="EMBL/GenBank/DDBJ databases">
        <title>Sequencing the genomes of two abundant thermophiles in Great Basin hot springs: Thermocrinis jamiesonii and novel Chloroflexi Thermoflexus hugenholtzii.</title>
        <authorList>
            <person name="Hedlund B."/>
        </authorList>
    </citation>
    <scope>NUCLEOTIDE SEQUENCE [LARGE SCALE GENOMIC DNA]</scope>
    <source>
        <strain evidence="12 13">G233</strain>
    </source>
</reference>
<dbReference type="GO" id="GO:0006424">
    <property type="term" value="P:glutamyl-tRNA aminoacylation"/>
    <property type="evidence" value="ECO:0007669"/>
    <property type="project" value="UniProtKB-UniRule"/>
</dbReference>
<evidence type="ECO:0000256" key="5">
    <source>
        <dbReference type="ARBA" id="ARBA00022833"/>
    </source>
</evidence>
<dbReference type="InterPro" id="IPR033910">
    <property type="entry name" value="GluRS_core"/>
</dbReference>
<comment type="caution">
    <text evidence="12">The sequence shown here is derived from an EMBL/GenBank/DDBJ whole genome shotgun (WGS) entry which is preliminary data.</text>
</comment>
<evidence type="ECO:0000313" key="12">
    <source>
        <dbReference type="EMBL" id="PFG74834.1"/>
    </source>
</evidence>
<dbReference type="GO" id="GO:0004818">
    <property type="term" value="F:glutamate-tRNA ligase activity"/>
    <property type="evidence" value="ECO:0007669"/>
    <property type="project" value="UniProtKB-UniRule"/>
</dbReference>
<comment type="caution">
    <text evidence="9">Lacks conserved residue(s) required for the propagation of feature annotation.</text>
</comment>
<evidence type="ECO:0000313" key="13">
    <source>
        <dbReference type="Proteomes" id="UP000223071"/>
    </source>
</evidence>
<keyword evidence="13" id="KW-1185">Reference proteome</keyword>
<organism evidence="12 13">
    <name type="scientific">Tepidiforma thermophila (strain KCTC 52669 / CGMCC 1.13589 / G233)</name>
    <dbReference type="NCBI Taxonomy" id="2761530"/>
    <lineage>
        <taxon>Bacteria</taxon>
        <taxon>Bacillati</taxon>
        <taxon>Chloroflexota</taxon>
        <taxon>Tepidiformia</taxon>
        <taxon>Tepidiformales</taxon>
        <taxon>Tepidiformaceae</taxon>
        <taxon>Tepidiforma</taxon>
    </lineage>
</organism>
<keyword evidence="2 9" id="KW-0436">Ligase</keyword>
<dbReference type="InterPro" id="IPR020751">
    <property type="entry name" value="aa-tRNA-synth_I_codon-bd_sub2"/>
</dbReference>
<dbReference type="InterPro" id="IPR045462">
    <property type="entry name" value="aa-tRNA-synth_I_cd-bd"/>
</dbReference>
<feature type="binding site" evidence="9">
    <location>
        <position position="255"/>
    </location>
    <ligand>
        <name>ATP</name>
        <dbReference type="ChEBI" id="CHEBI:30616"/>
    </ligand>
</feature>
<feature type="short sequence motif" description="'KMSKS' region" evidence="9">
    <location>
        <begin position="252"/>
        <end position="256"/>
    </location>
</feature>
<dbReference type="Gene3D" id="1.10.10.350">
    <property type="match status" value="1"/>
</dbReference>
<dbReference type="GO" id="GO:0000049">
    <property type="term" value="F:tRNA binding"/>
    <property type="evidence" value="ECO:0007669"/>
    <property type="project" value="InterPro"/>
</dbReference>
<dbReference type="RefSeq" id="WP_098504190.1">
    <property type="nucleotide sequence ID" value="NZ_PDJQ01000001.1"/>
</dbReference>
<keyword evidence="7 9" id="KW-0648">Protein biosynthesis</keyword>
<dbReference type="InterPro" id="IPR049940">
    <property type="entry name" value="GluQ/Sye"/>
</dbReference>
<dbReference type="InterPro" id="IPR020058">
    <property type="entry name" value="Glu/Gln-tRNA-synth_Ib_cat-dom"/>
</dbReference>
<name>A0A2A9HFN9_TEPT2</name>
<sequence>MTDRPVRTRYAPSPTGNPHIGNIRSALFSWAYARSHGGKFLLRIEDTDRNRYVESAVEAIMESLRWLGIDWDEGPDIGGPHGPYFQSQRLDLYRRAADRLIELGRAYPCFCTPERLDALRAAQAAAKQPPGYDGLCRGIPRAEAAERAAKEPHVVRFAMRREGVTVLEDVIRGEVVFENALQDDFVILKSDGFPTYHLAVVVDDTAMEITHCIRGDEWISSAPKHIQLYEALGWTPPAWAHLPLILGPDHKKLSKRSGDTALLDYRDHGYLPEAMVNFLALLGWSLDDHTTILGIEEMKRHFDLARVVPNPAVFDIERLNYLNGHYIRAMAEERWVALVGEWADRGLPASIPRPLDPAVIRATAPLLRERVTRLDEIAGMVEFLFTYDAPEYDVSLLTERVGDAATAVRVLDEALVRLDAISDHDWATPAIEAALRGLEEPLGMKLRKFIPVLYVAVMGRPTGIPLFDSLAILGRERTLARLRAARARLG</sequence>
<dbReference type="GO" id="GO:0005829">
    <property type="term" value="C:cytosol"/>
    <property type="evidence" value="ECO:0007669"/>
    <property type="project" value="TreeGrafter"/>
</dbReference>
<dbReference type="HAMAP" id="MF_00022">
    <property type="entry name" value="Glu_tRNA_synth_type1"/>
    <property type="match status" value="1"/>
</dbReference>
<keyword evidence="8 9" id="KW-0030">Aminoacyl-tRNA synthetase</keyword>
<evidence type="ECO:0000256" key="7">
    <source>
        <dbReference type="ARBA" id="ARBA00022917"/>
    </source>
</evidence>
<comment type="subunit">
    <text evidence="9">Monomer.</text>
</comment>
<dbReference type="NCBIfam" id="TIGR00464">
    <property type="entry name" value="gltX_bact"/>
    <property type="match status" value="1"/>
</dbReference>
<dbReference type="GO" id="GO:0005524">
    <property type="term" value="F:ATP binding"/>
    <property type="evidence" value="ECO:0007669"/>
    <property type="project" value="UniProtKB-UniRule"/>
</dbReference>
<dbReference type="CDD" id="cd00808">
    <property type="entry name" value="GluRS_core"/>
    <property type="match status" value="1"/>
</dbReference>
<evidence type="ECO:0000259" key="11">
    <source>
        <dbReference type="Pfam" id="PF19269"/>
    </source>
</evidence>
<feature type="short sequence motif" description="'HIGH' region" evidence="9">
    <location>
        <begin position="12"/>
        <end position="22"/>
    </location>
</feature>
<evidence type="ECO:0000256" key="1">
    <source>
        <dbReference type="ARBA" id="ARBA00007894"/>
    </source>
</evidence>
<dbReference type="InterPro" id="IPR014729">
    <property type="entry name" value="Rossmann-like_a/b/a_fold"/>
</dbReference>
<dbReference type="InterPro" id="IPR004527">
    <property type="entry name" value="Glu-tRNA-ligase_bac/mito"/>
</dbReference>
<feature type="domain" description="Glutamyl/glutaminyl-tRNA synthetase class Ib catalytic" evidence="10">
    <location>
        <begin position="6"/>
        <end position="320"/>
    </location>
</feature>
<dbReference type="EC" id="6.1.1.17" evidence="9"/>
<dbReference type="PROSITE" id="PS00178">
    <property type="entry name" value="AA_TRNA_LIGASE_I"/>
    <property type="match status" value="1"/>
</dbReference>
<dbReference type="SUPFAM" id="SSF48163">
    <property type="entry name" value="An anticodon-binding domain of class I aminoacyl-tRNA synthetases"/>
    <property type="match status" value="1"/>
</dbReference>
<dbReference type="InterPro" id="IPR000924">
    <property type="entry name" value="Glu/Gln-tRNA-synth"/>
</dbReference>
<comment type="function">
    <text evidence="9">Catalyzes the attachment of glutamate to tRNA(Glu) in a two-step reaction: glutamate is first activated by ATP to form Glu-AMP and then transferred to the acceptor end of tRNA(Glu).</text>
</comment>
<keyword evidence="3" id="KW-0479">Metal-binding</keyword>
<proteinExistence type="inferred from homology"/>
<comment type="similarity">
    <text evidence="1 9">Belongs to the class-I aminoacyl-tRNA synthetase family. Glutamate--tRNA ligase type 1 subfamily.</text>
</comment>
<comment type="catalytic activity">
    <reaction evidence="9">
        <text>tRNA(Glu) + L-glutamate + ATP = L-glutamyl-tRNA(Glu) + AMP + diphosphate</text>
        <dbReference type="Rhea" id="RHEA:23540"/>
        <dbReference type="Rhea" id="RHEA-COMP:9663"/>
        <dbReference type="Rhea" id="RHEA-COMP:9680"/>
        <dbReference type="ChEBI" id="CHEBI:29985"/>
        <dbReference type="ChEBI" id="CHEBI:30616"/>
        <dbReference type="ChEBI" id="CHEBI:33019"/>
        <dbReference type="ChEBI" id="CHEBI:78442"/>
        <dbReference type="ChEBI" id="CHEBI:78520"/>
        <dbReference type="ChEBI" id="CHEBI:456215"/>
        <dbReference type="EC" id="6.1.1.17"/>
    </reaction>
</comment>
<dbReference type="AlphaFoldDB" id="A0A2A9HFN9"/>
<keyword evidence="9" id="KW-0963">Cytoplasm</keyword>
<evidence type="ECO:0000256" key="9">
    <source>
        <dbReference type="HAMAP-Rule" id="MF_00022"/>
    </source>
</evidence>
<accession>A0A2A9HFN9</accession>
<keyword evidence="6 9" id="KW-0067">ATP-binding</keyword>
<dbReference type="InterPro" id="IPR001412">
    <property type="entry name" value="aa-tRNA-synth_I_CS"/>
</dbReference>
<evidence type="ECO:0000256" key="4">
    <source>
        <dbReference type="ARBA" id="ARBA00022741"/>
    </source>
</evidence>
<protein>
    <recommendedName>
        <fullName evidence="9">Glutamate--tRNA ligase</fullName>
        <ecNumber evidence="9">6.1.1.17</ecNumber>
    </recommendedName>
    <alternativeName>
        <fullName evidence="9">Glutamyl-tRNA synthetase</fullName>
        <shortName evidence="9">GluRS</shortName>
    </alternativeName>
</protein>
<evidence type="ECO:0000256" key="6">
    <source>
        <dbReference type="ARBA" id="ARBA00022840"/>
    </source>
</evidence>
<dbReference type="GO" id="GO:0008270">
    <property type="term" value="F:zinc ion binding"/>
    <property type="evidence" value="ECO:0007669"/>
    <property type="project" value="InterPro"/>
</dbReference>
<evidence type="ECO:0000256" key="2">
    <source>
        <dbReference type="ARBA" id="ARBA00022598"/>
    </source>
</evidence>
<evidence type="ECO:0000259" key="10">
    <source>
        <dbReference type="Pfam" id="PF00749"/>
    </source>
</evidence>